<keyword evidence="4" id="KW-1185">Reference proteome</keyword>
<name>A0A3L7E2M7_9GAMM</name>
<evidence type="ECO:0000256" key="1">
    <source>
        <dbReference type="ARBA" id="ARBA00022598"/>
    </source>
</evidence>
<feature type="domain" description="AMP-dependent synthetase/ligase" evidence="2">
    <location>
        <begin position="9"/>
        <end position="341"/>
    </location>
</feature>
<protein>
    <recommendedName>
        <fullName evidence="2">AMP-dependent synthetase/ligase domain-containing protein</fullName>
    </recommendedName>
</protein>
<dbReference type="InterPro" id="IPR000873">
    <property type="entry name" value="AMP-dep_synth/lig_dom"/>
</dbReference>
<dbReference type="SUPFAM" id="SSF56801">
    <property type="entry name" value="Acetyl-CoA synthetase-like"/>
    <property type="match status" value="1"/>
</dbReference>
<accession>A0A3L7E2M7</accession>
<dbReference type="InterPro" id="IPR050237">
    <property type="entry name" value="ATP-dep_AMP-bd_enzyme"/>
</dbReference>
<comment type="caution">
    <text evidence="3">The sequence shown here is derived from an EMBL/GenBank/DDBJ whole genome shotgun (WGS) entry which is preliminary data.</text>
</comment>
<dbReference type="Pfam" id="PF00501">
    <property type="entry name" value="AMP-binding"/>
    <property type="match status" value="1"/>
</dbReference>
<dbReference type="Proteomes" id="UP000265509">
    <property type="component" value="Unassembled WGS sequence"/>
</dbReference>
<dbReference type="InterPro" id="IPR042099">
    <property type="entry name" value="ANL_N_sf"/>
</dbReference>
<dbReference type="OrthoDB" id="9803968at2"/>
<dbReference type="EMBL" id="QRAN01000006">
    <property type="protein sequence ID" value="RLQ22472.1"/>
    <property type="molecule type" value="Genomic_DNA"/>
</dbReference>
<sequence length="499" mass="53275">MPAVLNALRAQLERGPGERIVLESEAGSTSAGQLLERVEALSKLLQTRGAATIGLLCDNSVEWVVADLACQFQGLRLVPLPTFFSDGQLQYVLAAAGVDTLVYDRTSAPRIASLPAVTHADTAACEGLELRPLTVAGEAAMPPATAKLTFTSGSTGQPKGVCLATAQCLRVARSLGQVIDIRSPRHLCALPLSTLLENIAGIYLPLLMGGCSLVYSAASMGMAGSSGVQPAEFLRAIEQRQPETMILVPQLLSLIDSAISGGWQAPQSLRFVAVGGGRVAPAVVERCRAAGFPVYEGYGLSECASVVSLNTPRAEQAATSGRVLPHVQVEVDRGELLVSGNTFLGYLNQPESWGASQVRTGDLGRLDDQGYLRVEGRCKNVLVSSYGRNISPEWVESELQASGPIQQAVVLGDGMPYCSALIWAAPTAGEQLIQQQIDEVNRGLPDYARVRRWQRLQEPMTVRNGLLTDNGRPRRNAIASTCSELIEQLYGEPQECKLI</sequence>
<dbReference type="Gene3D" id="3.40.50.12780">
    <property type="entry name" value="N-terminal domain of ligase-like"/>
    <property type="match status" value="1"/>
</dbReference>
<evidence type="ECO:0000313" key="4">
    <source>
        <dbReference type="Proteomes" id="UP000265509"/>
    </source>
</evidence>
<dbReference type="PANTHER" id="PTHR43767:SF8">
    <property type="entry name" value="LONG-CHAIN-FATTY-ACID--COA LIGASE"/>
    <property type="match status" value="1"/>
</dbReference>
<evidence type="ECO:0000259" key="2">
    <source>
        <dbReference type="Pfam" id="PF00501"/>
    </source>
</evidence>
<evidence type="ECO:0000313" key="3">
    <source>
        <dbReference type="EMBL" id="RLQ22472.1"/>
    </source>
</evidence>
<dbReference type="InterPro" id="IPR020845">
    <property type="entry name" value="AMP-binding_CS"/>
</dbReference>
<gene>
    <name evidence="3" type="ORF">DWB85_07580</name>
</gene>
<organism evidence="3 4">
    <name type="scientific">Seongchinamella sediminis</name>
    <dbReference type="NCBI Taxonomy" id="2283635"/>
    <lineage>
        <taxon>Bacteria</taxon>
        <taxon>Pseudomonadati</taxon>
        <taxon>Pseudomonadota</taxon>
        <taxon>Gammaproteobacteria</taxon>
        <taxon>Cellvibrionales</taxon>
        <taxon>Halieaceae</taxon>
        <taxon>Seongchinamella</taxon>
    </lineage>
</organism>
<reference evidence="3 4" key="1">
    <citation type="submission" date="2018-07" db="EMBL/GenBank/DDBJ databases">
        <title>Halioglobus sp. genome submission.</title>
        <authorList>
            <person name="Ye M.-Q."/>
            <person name="Du Z.-J."/>
        </authorList>
    </citation>
    <scope>NUCLEOTIDE SEQUENCE [LARGE SCALE GENOMIC DNA]</scope>
    <source>
        <strain evidence="3 4">U0301</strain>
    </source>
</reference>
<dbReference type="Pfam" id="PF23562">
    <property type="entry name" value="AMP-binding_C_3"/>
    <property type="match status" value="1"/>
</dbReference>
<dbReference type="PROSITE" id="PS00455">
    <property type="entry name" value="AMP_BINDING"/>
    <property type="match status" value="1"/>
</dbReference>
<dbReference type="PANTHER" id="PTHR43767">
    <property type="entry name" value="LONG-CHAIN-FATTY-ACID--COA LIGASE"/>
    <property type="match status" value="1"/>
</dbReference>
<dbReference type="GO" id="GO:0016874">
    <property type="term" value="F:ligase activity"/>
    <property type="evidence" value="ECO:0007669"/>
    <property type="project" value="UniProtKB-KW"/>
</dbReference>
<proteinExistence type="predicted"/>
<keyword evidence="1" id="KW-0436">Ligase</keyword>
<dbReference type="AlphaFoldDB" id="A0A3L7E2M7"/>